<evidence type="ECO:0000313" key="2">
    <source>
        <dbReference type="Proteomes" id="UP000556329"/>
    </source>
</evidence>
<protein>
    <submittedName>
        <fullName evidence="1">Uncharacterized protein</fullName>
    </submittedName>
</protein>
<name>A0A841P2Z3_9HYPH</name>
<sequence length="125" mass="13620">MARVDIVRVDTPEGAAVRGGDPVMVSVTVGPDRGWFNDTEYLAIDFIHADASDIAEYLVVYEDDVTIEDTTTINFRVKAGSTALTGEYYVKIENKSFGETLISDSGDGTITVALNLVSSKRKYCD</sequence>
<gene>
    <name evidence="1" type="ORF">HNQ71_002359</name>
</gene>
<proteinExistence type="predicted"/>
<accession>A0A841P2Z3</accession>
<dbReference type="EMBL" id="JACHEF010000002">
    <property type="protein sequence ID" value="MBB6409694.1"/>
    <property type="molecule type" value="Genomic_DNA"/>
</dbReference>
<keyword evidence="2" id="KW-1185">Reference proteome</keyword>
<dbReference type="RefSeq" id="WP_184872706.1">
    <property type="nucleotide sequence ID" value="NZ_JACHEF010000002.1"/>
</dbReference>
<dbReference type="AlphaFoldDB" id="A0A841P2Z3"/>
<evidence type="ECO:0000313" key="1">
    <source>
        <dbReference type="EMBL" id="MBB6409694.1"/>
    </source>
</evidence>
<dbReference type="Proteomes" id="UP000556329">
    <property type="component" value="Unassembled WGS sequence"/>
</dbReference>
<organism evidence="1 2">
    <name type="scientific">Mesorhizobium sangaii</name>
    <dbReference type="NCBI Taxonomy" id="505389"/>
    <lineage>
        <taxon>Bacteria</taxon>
        <taxon>Pseudomonadati</taxon>
        <taxon>Pseudomonadota</taxon>
        <taxon>Alphaproteobacteria</taxon>
        <taxon>Hyphomicrobiales</taxon>
        <taxon>Phyllobacteriaceae</taxon>
        <taxon>Mesorhizobium</taxon>
    </lineage>
</organism>
<comment type="caution">
    <text evidence="1">The sequence shown here is derived from an EMBL/GenBank/DDBJ whole genome shotgun (WGS) entry which is preliminary data.</text>
</comment>
<reference evidence="1 2" key="1">
    <citation type="submission" date="2020-08" db="EMBL/GenBank/DDBJ databases">
        <title>Genomic Encyclopedia of Type Strains, Phase IV (KMG-IV): sequencing the most valuable type-strain genomes for metagenomic binning, comparative biology and taxonomic classification.</title>
        <authorList>
            <person name="Goeker M."/>
        </authorList>
    </citation>
    <scope>NUCLEOTIDE SEQUENCE [LARGE SCALE GENOMIC DNA]</scope>
    <source>
        <strain evidence="1 2">DSM 100039</strain>
    </source>
</reference>